<protein>
    <submittedName>
        <fullName evidence="10">Oligoendopeptidase, pepF/M3 family</fullName>
    </submittedName>
</protein>
<evidence type="ECO:0000256" key="2">
    <source>
        <dbReference type="ARBA" id="ARBA00022723"/>
    </source>
</evidence>
<dbReference type="SUPFAM" id="SSF55486">
    <property type="entry name" value="Metalloproteases ('zincins'), catalytic domain"/>
    <property type="match status" value="1"/>
</dbReference>
<keyword evidence="5 6" id="KW-0482">Metalloprotease</keyword>
<evidence type="ECO:0000256" key="6">
    <source>
        <dbReference type="RuleBase" id="RU003435"/>
    </source>
</evidence>
<feature type="coiled-coil region" evidence="7">
    <location>
        <begin position="28"/>
        <end position="73"/>
    </location>
</feature>
<dbReference type="InterPro" id="IPR042088">
    <property type="entry name" value="OligoPept_F_C"/>
</dbReference>
<evidence type="ECO:0000259" key="9">
    <source>
        <dbReference type="Pfam" id="PF08439"/>
    </source>
</evidence>
<evidence type="ECO:0000256" key="7">
    <source>
        <dbReference type="SAM" id="Coils"/>
    </source>
</evidence>
<dbReference type="PANTHER" id="PTHR34217">
    <property type="entry name" value="METAL-DEPENDENT CARBOXYPEPTIDASE"/>
    <property type="match status" value="1"/>
</dbReference>
<gene>
    <name evidence="10" type="ORF">SAMN05421790_11024</name>
</gene>
<keyword evidence="3 6" id="KW-0378">Hydrolase</keyword>
<dbReference type="GO" id="GO:0004181">
    <property type="term" value="F:metallocarboxypeptidase activity"/>
    <property type="evidence" value="ECO:0007669"/>
    <property type="project" value="InterPro"/>
</dbReference>
<dbReference type="InterPro" id="IPR001333">
    <property type="entry name" value="Peptidase_M32_Taq"/>
</dbReference>
<dbReference type="Gene3D" id="1.10.1370.20">
    <property type="entry name" value="Oligoendopeptidase f, C-terminal domain"/>
    <property type="match status" value="1"/>
</dbReference>
<dbReference type="GO" id="GO:0004222">
    <property type="term" value="F:metalloendopeptidase activity"/>
    <property type="evidence" value="ECO:0007669"/>
    <property type="project" value="InterPro"/>
</dbReference>
<reference evidence="11" key="1">
    <citation type="submission" date="2017-01" db="EMBL/GenBank/DDBJ databases">
        <authorList>
            <person name="Varghese N."/>
            <person name="Submissions S."/>
        </authorList>
    </citation>
    <scope>NUCLEOTIDE SEQUENCE [LARGE SCALE GENOMIC DNA]</scope>
    <source>
        <strain evidence="11">DSM 45196</strain>
    </source>
</reference>
<dbReference type="EMBL" id="FTOD01000010">
    <property type="protein sequence ID" value="SIT01292.1"/>
    <property type="molecule type" value="Genomic_DNA"/>
</dbReference>
<evidence type="ECO:0000256" key="5">
    <source>
        <dbReference type="ARBA" id="ARBA00023049"/>
    </source>
</evidence>
<organism evidence="10 11">
    <name type="scientific">Kroppenstedtia eburnea</name>
    <dbReference type="NCBI Taxonomy" id="714067"/>
    <lineage>
        <taxon>Bacteria</taxon>
        <taxon>Bacillati</taxon>
        <taxon>Bacillota</taxon>
        <taxon>Bacilli</taxon>
        <taxon>Bacillales</taxon>
        <taxon>Thermoactinomycetaceae</taxon>
        <taxon>Kroppenstedtia</taxon>
    </lineage>
</organism>
<dbReference type="InterPro" id="IPR013647">
    <property type="entry name" value="OligopepF_N_dom"/>
</dbReference>
<evidence type="ECO:0000313" key="11">
    <source>
        <dbReference type="Proteomes" id="UP000186795"/>
    </source>
</evidence>
<keyword evidence="4 6" id="KW-0862">Zinc</keyword>
<keyword evidence="2 6" id="KW-0479">Metal-binding</keyword>
<accession>A0A1N7NSL9</accession>
<keyword evidence="7" id="KW-0175">Coiled coil</keyword>
<comment type="similarity">
    <text evidence="6">Belongs to the peptidase M3 family.</text>
</comment>
<evidence type="ECO:0000256" key="1">
    <source>
        <dbReference type="ARBA" id="ARBA00022670"/>
    </source>
</evidence>
<dbReference type="GO" id="GO:0006508">
    <property type="term" value="P:proteolysis"/>
    <property type="evidence" value="ECO:0007669"/>
    <property type="project" value="UniProtKB-KW"/>
</dbReference>
<dbReference type="InterPro" id="IPR011977">
    <property type="entry name" value="Pept_M3B_clade3"/>
</dbReference>
<evidence type="ECO:0000259" key="8">
    <source>
        <dbReference type="Pfam" id="PF01432"/>
    </source>
</evidence>
<keyword evidence="11" id="KW-1185">Reference proteome</keyword>
<evidence type="ECO:0000313" key="10">
    <source>
        <dbReference type="EMBL" id="SIT01292.1"/>
    </source>
</evidence>
<dbReference type="InterPro" id="IPR034006">
    <property type="entry name" value="M3B_PepF_2"/>
</dbReference>
<keyword evidence="1 6" id="KW-0645">Protease</keyword>
<feature type="domain" description="Oligopeptidase F N-terminal" evidence="9">
    <location>
        <begin position="115"/>
        <end position="181"/>
    </location>
</feature>
<evidence type="ECO:0000256" key="3">
    <source>
        <dbReference type="ARBA" id="ARBA00022801"/>
    </source>
</evidence>
<dbReference type="Pfam" id="PF08439">
    <property type="entry name" value="Peptidase_M3_N"/>
    <property type="match status" value="1"/>
</dbReference>
<dbReference type="Gene3D" id="1.20.140.70">
    <property type="entry name" value="Oligopeptidase f, N-terminal domain"/>
    <property type="match status" value="1"/>
</dbReference>
<comment type="cofactor">
    <cofactor evidence="6">
        <name>Zn(2+)</name>
        <dbReference type="ChEBI" id="CHEBI:29105"/>
    </cofactor>
    <text evidence="6">Binds 1 zinc ion.</text>
</comment>
<dbReference type="AlphaFoldDB" id="A0A1N7NSL9"/>
<dbReference type="OrthoDB" id="9769691at2"/>
<dbReference type="NCBIfam" id="TIGR02290">
    <property type="entry name" value="M3_fam_3"/>
    <property type="match status" value="1"/>
</dbReference>
<proteinExistence type="inferred from homology"/>
<dbReference type="InterPro" id="IPR001567">
    <property type="entry name" value="Pept_M3A_M3B_dom"/>
</dbReference>
<dbReference type="CDD" id="cd09607">
    <property type="entry name" value="M3B_PepF"/>
    <property type="match status" value="1"/>
</dbReference>
<feature type="domain" description="Peptidase M3A/M3B catalytic" evidence="8">
    <location>
        <begin position="202"/>
        <end position="581"/>
    </location>
</feature>
<dbReference type="GO" id="GO:0046872">
    <property type="term" value="F:metal ion binding"/>
    <property type="evidence" value="ECO:0007669"/>
    <property type="project" value="UniProtKB-UniRule"/>
</dbReference>
<sequence length="597" mass="68836">MPEKYSMNWDLDVFFPGGSDSPEFKRFLEELEGDVEGFNRRIRQLEEAPATDVRSLQEILATLQDLIARLDESGSFIECLASQNMKDEQAKIHRARLSQTGAAFHSAMTRLDRLFLEMSDQEWASFLKNPEMDPIAFSLEERRRRAVEKLPPEMESLAGDLSVDGYDAWGELYNTIVSRMTIPVEEDGKTRELSVGQASNKMTSSNRELRRQVFHRMEDAWKEQEDLLAASLNHLGGFRLNLYRQRGWDSVLKEPLDLNRMSEATLNTMWEVISQNKQELLRFFERKASLLGLHKLSWYDVYAPISREESHVPYDEAAAFILEQFQHFNPEMATFAKKAFDDRWIEAEDRPGKRPGGFCTNFGVSNQSRIFMTYSGTAGNISTLAHELGHAYHQHVMTDLPVMAQQYAMNVAETASTFAESIVSDASIRHAPTEERRIALLEDKIQRAVAFFMDIHARFLFETRFYEERKKGLVSPDRLKELILEAEKEAFCDGLEEYHPYFWASKLHFYITGMPFYNFPYTFGYLFSTGLYGRALKEGSAFAGKYVDLLRDTGRMTVEDLAQKHLGVDLTRPDFWQEAVNLVKADIDQFLKLTEKA</sequence>
<dbReference type="Pfam" id="PF01432">
    <property type="entry name" value="Peptidase_M3"/>
    <property type="match status" value="1"/>
</dbReference>
<dbReference type="Proteomes" id="UP000186795">
    <property type="component" value="Unassembled WGS sequence"/>
</dbReference>
<dbReference type="PANTHER" id="PTHR34217:SF1">
    <property type="entry name" value="CARBOXYPEPTIDASE 1"/>
    <property type="match status" value="1"/>
</dbReference>
<dbReference type="RefSeq" id="WP_076525794.1">
    <property type="nucleotide sequence ID" value="NZ_CP048103.1"/>
</dbReference>
<evidence type="ECO:0000256" key="4">
    <source>
        <dbReference type="ARBA" id="ARBA00022833"/>
    </source>
</evidence>
<name>A0A1N7NSL9_9BACL</name>